<proteinExistence type="inferred from homology"/>
<comment type="caution">
    <text evidence="6">The sequence shown here is derived from an EMBL/GenBank/DDBJ whole genome shotgun (WGS) entry which is preliminary data.</text>
</comment>
<dbReference type="PROSITE" id="PS00138">
    <property type="entry name" value="SUBTILASE_SER"/>
    <property type="match status" value="1"/>
</dbReference>
<evidence type="ECO:0000256" key="3">
    <source>
        <dbReference type="ARBA" id="ARBA00022825"/>
    </source>
</evidence>
<reference evidence="6" key="1">
    <citation type="submission" date="2015-08" db="EMBL/GenBank/DDBJ databases">
        <title>Candidatus Bacteriodes Periocalifornicus.</title>
        <authorList>
            <person name="McLean J.S."/>
            <person name="Kelley S."/>
        </authorList>
    </citation>
    <scope>NUCLEOTIDE SEQUENCE [LARGE SCALE GENOMIC DNA]</scope>
    <source>
        <strain evidence="6">12B</strain>
    </source>
</reference>
<name>A0A0Q4B5Q2_9BACT</name>
<dbReference type="GO" id="GO:0006508">
    <property type="term" value="P:proteolysis"/>
    <property type="evidence" value="ECO:0007669"/>
    <property type="project" value="UniProtKB-KW"/>
</dbReference>
<dbReference type="GO" id="GO:0004252">
    <property type="term" value="F:serine-type endopeptidase activity"/>
    <property type="evidence" value="ECO:0007669"/>
    <property type="project" value="InterPro"/>
</dbReference>
<evidence type="ECO:0000313" key="7">
    <source>
        <dbReference type="Proteomes" id="UP000054172"/>
    </source>
</evidence>
<comment type="similarity">
    <text evidence="4">Belongs to the peptidase S8 family.</text>
</comment>
<accession>A0A0Q4B5Q2</accession>
<gene>
    <name evidence="6" type="ORF">AL399_07765</name>
</gene>
<dbReference type="EMBL" id="LIIK01000043">
    <property type="protein sequence ID" value="KQM08352.1"/>
    <property type="molecule type" value="Genomic_DNA"/>
</dbReference>
<evidence type="ECO:0000313" key="6">
    <source>
        <dbReference type="EMBL" id="KQM08352.1"/>
    </source>
</evidence>
<keyword evidence="7" id="KW-1185">Reference proteome</keyword>
<keyword evidence="2" id="KW-0378">Hydrolase</keyword>
<keyword evidence="1" id="KW-0645">Protease</keyword>
<dbReference type="InterPro" id="IPR036852">
    <property type="entry name" value="Peptidase_S8/S53_dom_sf"/>
</dbReference>
<dbReference type="SUPFAM" id="SSF52743">
    <property type="entry name" value="Subtilisin-like"/>
    <property type="match status" value="1"/>
</dbReference>
<organism evidence="6 7">
    <name type="scientific">Candidatus [Bacteroides] periocalifornicus</name>
    <dbReference type="NCBI Taxonomy" id="1702214"/>
    <lineage>
        <taxon>Bacteria</taxon>
        <taxon>Pseudomonadati</taxon>
        <taxon>Bacteroidota</taxon>
    </lineage>
</organism>
<feature type="domain" description="Peptidase S8/S53" evidence="5">
    <location>
        <begin position="1"/>
        <end position="59"/>
    </location>
</feature>
<dbReference type="AlphaFoldDB" id="A0A0Q4B5Q2"/>
<dbReference type="PROSITE" id="PS51892">
    <property type="entry name" value="SUBTILASE"/>
    <property type="match status" value="1"/>
</dbReference>
<dbReference type="Gene3D" id="2.60.120.380">
    <property type="match status" value="1"/>
</dbReference>
<dbReference type="SUPFAM" id="SSF49785">
    <property type="entry name" value="Galactose-binding domain-like"/>
    <property type="match status" value="1"/>
</dbReference>
<dbReference type="Proteomes" id="UP000054172">
    <property type="component" value="Unassembled WGS sequence"/>
</dbReference>
<evidence type="ECO:0000256" key="4">
    <source>
        <dbReference type="PROSITE-ProRule" id="PRU01240"/>
    </source>
</evidence>
<dbReference type="InterPro" id="IPR008979">
    <property type="entry name" value="Galactose-bd-like_sf"/>
</dbReference>
<evidence type="ECO:0000259" key="5">
    <source>
        <dbReference type="Pfam" id="PF00082"/>
    </source>
</evidence>
<keyword evidence="3" id="KW-0720">Serine protease</keyword>
<dbReference type="Gene3D" id="3.40.50.200">
    <property type="entry name" value="Peptidase S8/S53 domain"/>
    <property type="match status" value="1"/>
</dbReference>
<evidence type="ECO:0000256" key="1">
    <source>
        <dbReference type="ARBA" id="ARBA00022670"/>
    </source>
</evidence>
<comment type="caution">
    <text evidence="4">Lacks conserved residue(s) required for the propagation of feature annotation.</text>
</comment>
<dbReference type="Pfam" id="PF00082">
    <property type="entry name" value="Peptidase_S8"/>
    <property type="match status" value="1"/>
</dbReference>
<dbReference type="InterPro" id="IPR000209">
    <property type="entry name" value="Peptidase_S8/S53_dom"/>
</dbReference>
<dbReference type="InterPro" id="IPR023828">
    <property type="entry name" value="Peptidase_S8_Ser-AS"/>
</dbReference>
<sequence length="619" mass="67396">MDGTSMATPTVTGHAALISERYAQLNQGKGMPNVLLRALLANTATDAGRPGPDFQFGYGIMNAEHAVEALENGWYLQGELELGRSLTQRIAVPPEATAVKVMLVWNDPAVAKEYKFRDKTLVNDLDLTVNEYLPWVCDHRPEGLEKNAERKVDTLNNIEQVTLSRADLKGVTEIAMTVKAHAVAQGVQGFVLTWYFEVPEPRVISPADGMLCSQNGSVLLAVEGIQSPYSVELSYDGGTSWSRIGGMQNPMFTYPITIPADAPITKRALLRVVDAAGQMAVSPHPFTIAPQPTDLEIEWPECGTSGWKLTWEGNTAATEGYVVLLADPDKGAVFRKIGETRQSEFTVPDGVVNGIERPIFSVAAKVDDESYGKRSLGVLARYATPVTLTAAQLPFVESFVKYPTRYFSVEHGENIGVKYEHVGYGDVAVGSNLFALACTGGFKEFNADNYFDYTRNAKNIGSMTMCDLDLTGIPAGQNVLFRITGQLVSSYSENNTTARMRVKAGKDGDQVLTSLSGVTENLATKFISDWCYLLPAGQKHRVVIEFAGRSSNDFLGVVSVSLESPESENAVVLMYKENPKSGANLGVETVKLVLSNRCTNTLRNLVVKAYRGDINGCLR</sequence>
<protein>
    <recommendedName>
        <fullName evidence="5">Peptidase S8/S53 domain-containing protein</fullName>
    </recommendedName>
</protein>
<dbReference type="STRING" id="1702214.AL399_07765"/>
<dbReference type="PATRIC" id="fig|1702214.3.peg.1398"/>
<evidence type="ECO:0000256" key="2">
    <source>
        <dbReference type="ARBA" id="ARBA00022801"/>
    </source>
</evidence>